<dbReference type="PANTHER" id="PTHR31286:SF99">
    <property type="entry name" value="DUF4283 DOMAIN-CONTAINING PROTEIN"/>
    <property type="match status" value="1"/>
</dbReference>
<feature type="compositionally biased region" description="Basic and acidic residues" evidence="2">
    <location>
        <begin position="791"/>
        <end position="806"/>
    </location>
</feature>
<reference evidence="5" key="1">
    <citation type="submission" date="2022-02" db="EMBL/GenBank/DDBJ databases">
        <authorList>
            <person name="Henning P.M."/>
            <person name="McCubbin A.G."/>
            <person name="Shore J.S."/>
        </authorList>
    </citation>
    <scope>NUCLEOTIDE SEQUENCE</scope>
    <source>
        <strain evidence="5">F60SS</strain>
        <tissue evidence="5">Leaves</tissue>
    </source>
</reference>
<evidence type="ECO:0000259" key="4">
    <source>
        <dbReference type="PROSITE" id="PS50158"/>
    </source>
</evidence>
<reference evidence="5" key="2">
    <citation type="journal article" date="2023" name="Plants (Basel)">
        <title>Annotation of the Turnera subulata (Passifloraceae) Draft Genome Reveals the S-Locus Evolved after the Divergence of Turneroideae from Passifloroideae in a Stepwise Manner.</title>
        <authorList>
            <person name="Henning P.M."/>
            <person name="Roalson E.H."/>
            <person name="Mir W."/>
            <person name="McCubbin A.G."/>
            <person name="Shore J.S."/>
        </authorList>
    </citation>
    <scope>NUCLEOTIDE SEQUENCE</scope>
    <source>
        <strain evidence="5">F60SS</strain>
    </source>
</reference>
<keyword evidence="6" id="KW-1185">Reference proteome</keyword>
<name>A0A9Q0GBD4_9ROSI</name>
<dbReference type="InterPro" id="IPR025558">
    <property type="entry name" value="DUF4283"/>
</dbReference>
<keyword evidence="1" id="KW-0862">Zinc</keyword>
<comment type="caution">
    <text evidence="5">The sequence shown here is derived from an EMBL/GenBank/DDBJ whole genome shotgun (WGS) entry which is preliminary data.</text>
</comment>
<sequence>MHPTILNHLFSQSQNSQEDLESSQLDQSPEQIITPTLLPKYIQDVKQKANELHQYSFSIASSSSAVPLQGDSMINSSIAAAVGAPSTSHPPLSRPPHPSVSSAISLPSSTEDLPTNKAVKLLLRHKNTNLREISTPSFSSASPDNIAAAAIMTLPTRDHAHDPNQINPPSAFHPIIQTLREQELGRHVLVLAVPMTVGLFSVYNPVNAAFASRLTAIALSIGFACIFNGILLRRTCHQSSNVMELLGISFVLLAFFGFISLVLPDNLTWIPSLCWVSSLILFVVALCFRRSGTSTHHREHPSIQVVDMDHLTSPAPLTMVSFLGHGVGSACEGSLDHEKSSQEKDQFERSIKKVKVTQWEQPTMAIENSAQSVNLGEQEGLFPPREEQRRTSSYKEKLAGLSDTPMVDRTQGMEDLYEDSESDEEEDEDDECPVIRLSAADKRRIRRPWLRTLFIKVLGKHVGYRFLYKTMMNQWKLQGQVMMADMGNGFYLLRFTVDADYDRVLFDGPWMVGDHVVAVRRWQPHFCPDTAKIDKVATWIQIPKLELEYYDKENLIRIANRIGRVLKIDRATLNTSRCNFARICVEVDLTQPLKSKFKLRRRVWKIVYEGLRNICYECGRYGHGREQCPRARAPEIPEENLQCTEVVEEVVTRPEVVEPFGPWMIAQRRGRKKAKGGVANVQQKEHGLKTQASTPKSGGTGTHNEVLVHGQVVGMPSRFDVLANGAMEEEVLVSGVLVDAEMEENRRIPMQSPQSELAKPLEGRKSEAVQGNQRAKSGTHPLVVQTISSVVERERSSKALPKEQEPRQPLGGGRHVFTHRSSFEQGSSLCLALPSTVVSCPQYYQSPGVVGRIGDQGPLSEPHDPGDPILNQCSMEVEVERLPKAGKRVDVAGDSVMLMEPMSGKGSDVGPGVPGGVSSC</sequence>
<feature type="region of interest" description="Disordered" evidence="2">
    <location>
        <begin position="83"/>
        <end position="111"/>
    </location>
</feature>
<feature type="transmembrane region" description="Helical" evidence="3">
    <location>
        <begin position="243"/>
        <end position="263"/>
    </location>
</feature>
<dbReference type="PROSITE" id="PS50158">
    <property type="entry name" value="ZF_CCHC"/>
    <property type="match status" value="1"/>
</dbReference>
<dbReference type="GO" id="GO:0008270">
    <property type="term" value="F:zinc ion binding"/>
    <property type="evidence" value="ECO:0007669"/>
    <property type="project" value="UniProtKB-KW"/>
</dbReference>
<evidence type="ECO:0000256" key="3">
    <source>
        <dbReference type="SAM" id="Phobius"/>
    </source>
</evidence>
<dbReference type="PANTHER" id="PTHR31286">
    <property type="entry name" value="GLYCINE-RICH CELL WALL STRUCTURAL PROTEIN 1.8-LIKE"/>
    <property type="match status" value="1"/>
</dbReference>
<feature type="region of interest" description="Disordered" evidence="2">
    <location>
        <begin position="380"/>
        <end position="410"/>
    </location>
</feature>
<dbReference type="InterPro" id="IPR040256">
    <property type="entry name" value="At4g02000-like"/>
</dbReference>
<feature type="compositionally biased region" description="Low complexity" evidence="2">
    <location>
        <begin position="99"/>
        <end position="109"/>
    </location>
</feature>
<dbReference type="EMBL" id="JAKUCV010001314">
    <property type="protein sequence ID" value="KAJ4846895.1"/>
    <property type="molecule type" value="Genomic_DNA"/>
</dbReference>
<feature type="compositionally biased region" description="Polar residues" evidence="2">
    <location>
        <begin position="9"/>
        <end position="26"/>
    </location>
</feature>
<dbReference type="GO" id="GO:0003676">
    <property type="term" value="F:nucleic acid binding"/>
    <property type="evidence" value="ECO:0007669"/>
    <property type="project" value="InterPro"/>
</dbReference>
<proteinExistence type="predicted"/>
<accession>A0A9Q0GBD4</accession>
<feature type="domain" description="CCHC-type" evidence="4">
    <location>
        <begin position="615"/>
        <end position="630"/>
    </location>
</feature>
<dbReference type="Pfam" id="PF14111">
    <property type="entry name" value="DUF4283"/>
    <property type="match status" value="1"/>
</dbReference>
<keyword evidence="3" id="KW-0812">Transmembrane</keyword>
<evidence type="ECO:0000256" key="1">
    <source>
        <dbReference type="PROSITE-ProRule" id="PRU00047"/>
    </source>
</evidence>
<gene>
    <name evidence="5" type="ORF">Tsubulata_026220</name>
</gene>
<feature type="region of interest" description="Disordered" evidence="2">
    <location>
        <begin position="901"/>
        <end position="920"/>
    </location>
</feature>
<feature type="transmembrane region" description="Helical" evidence="3">
    <location>
        <begin position="269"/>
        <end position="288"/>
    </location>
</feature>
<feature type="region of interest" description="Disordered" evidence="2">
    <location>
        <begin position="747"/>
        <end position="814"/>
    </location>
</feature>
<dbReference type="AlphaFoldDB" id="A0A9Q0GBD4"/>
<feature type="compositionally biased region" description="Basic and acidic residues" evidence="2">
    <location>
        <begin position="384"/>
        <end position="398"/>
    </location>
</feature>
<keyword evidence="1" id="KW-0863">Zinc-finger</keyword>
<keyword evidence="1" id="KW-0479">Metal-binding</keyword>
<protein>
    <recommendedName>
        <fullName evidence="4">CCHC-type domain-containing protein</fullName>
    </recommendedName>
</protein>
<feature type="transmembrane region" description="Helical" evidence="3">
    <location>
        <begin position="209"/>
        <end position="231"/>
    </location>
</feature>
<dbReference type="Proteomes" id="UP001141552">
    <property type="component" value="Unassembled WGS sequence"/>
</dbReference>
<keyword evidence="3" id="KW-0472">Membrane</keyword>
<feature type="region of interest" description="Disordered" evidence="2">
    <location>
        <begin position="675"/>
        <end position="701"/>
    </location>
</feature>
<evidence type="ECO:0000313" key="5">
    <source>
        <dbReference type="EMBL" id="KAJ4846895.1"/>
    </source>
</evidence>
<dbReference type="OrthoDB" id="1096772at2759"/>
<feature type="compositionally biased region" description="Gly residues" evidence="2">
    <location>
        <begin position="907"/>
        <end position="920"/>
    </location>
</feature>
<feature type="region of interest" description="Disordered" evidence="2">
    <location>
        <begin position="1"/>
        <end position="26"/>
    </location>
</feature>
<evidence type="ECO:0000313" key="6">
    <source>
        <dbReference type="Proteomes" id="UP001141552"/>
    </source>
</evidence>
<evidence type="ECO:0000256" key="2">
    <source>
        <dbReference type="SAM" id="MobiDB-lite"/>
    </source>
</evidence>
<keyword evidence="3" id="KW-1133">Transmembrane helix</keyword>
<organism evidence="5 6">
    <name type="scientific">Turnera subulata</name>
    <dbReference type="NCBI Taxonomy" id="218843"/>
    <lineage>
        <taxon>Eukaryota</taxon>
        <taxon>Viridiplantae</taxon>
        <taxon>Streptophyta</taxon>
        <taxon>Embryophyta</taxon>
        <taxon>Tracheophyta</taxon>
        <taxon>Spermatophyta</taxon>
        <taxon>Magnoliopsida</taxon>
        <taxon>eudicotyledons</taxon>
        <taxon>Gunneridae</taxon>
        <taxon>Pentapetalae</taxon>
        <taxon>rosids</taxon>
        <taxon>fabids</taxon>
        <taxon>Malpighiales</taxon>
        <taxon>Passifloraceae</taxon>
        <taxon>Turnera</taxon>
    </lineage>
</organism>
<dbReference type="InterPro" id="IPR001878">
    <property type="entry name" value="Znf_CCHC"/>
</dbReference>